<dbReference type="GO" id="GO:0006950">
    <property type="term" value="P:response to stress"/>
    <property type="evidence" value="ECO:0007669"/>
    <property type="project" value="UniProtKB-ARBA"/>
</dbReference>
<dbReference type="GO" id="GO:0005524">
    <property type="term" value="F:ATP binding"/>
    <property type="evidence" value="ECO:0007669"/>
    <property type="project" value="UniProtKB-KW"/>
</dbReference>
<comment type="catalytic activity">
    <reaction evidence="11">
        <text>L-threonyl-[protein] + ATP = O-phospho-L-threonyl-[protein] + ADP + H(+)</text>
        <dbReference type="Rhea" id="RHEA:46608"/>
        <dbReference type="Rhea" id="RHEA-COMP:11060"/>
        <dbReference type="Rhea" id="RHEA-COMP:11605"/>
        <dbReference type="ChEBI" id="CHEBI:15378"/>
        <dbReference type="ChEBI" id="CHEBI:30013"/>
        <dbReference type="ChEBI" id="CHEBI:30616"/>
        <dbReference type="ChEBI" id="CHEBI:61977"/>
        <dbReference type="ChEBI" id="CHEBI:456216"/>
        <dbReference type="EC" id="2.7.12.2"/>
    </reaction>
</comment>
<dbReference type="InterPro" id="IPR052468">
    <property type="entry name" value="Dual_spec_MAPK_kinase"/>
</dbReference>
<sequence>MNRLDFESRIRKWKQTRLGSWNRHVFTHRSTSIEPRSRVLSRLNVGTAEEKSPRSTPLPRRFFTNGKAQLRPFVDFTAQVAAQQKASPDDEEIMRRVEKIKRQSGKLTINDVVYDANITDIERIGELGCGTCGIVYKARFTPVGTLMAVKQMSITSILEERKRVLMDLEVVLKPHDCPNIIRCYGCFLNDYEVHICMELMLTCLEKLYKRIGHGFPEDVLGKVALSVLRALNYLKVHQSIIHRDVKPSNMLLDTSGAIKLCDFGIAGSLVNSFAKTRVAGCSAYMAPERLEDAHDYDTRADVWSLGISLVELARGRFPYEGCKSEFELLSRILSDAPPLLTTGEGFSSKFCTFVSRCLIKDYKSRPKYRDLLV</sequence>
<dbReference type="PANTHER" id="PTHR47238:SF2">
    <property type="entry name" value="DUAL SPECIFICITY MITOGEN-ACTIVATED PROTEIN KINASE KINASE HEMIPTEROUS"/>
    <property type="match status" value="1"/>
</dbReference>
<dbReference type="SMART" id="SM00220">
    <property type="entry name" value="S_TKc"/>
    <property type="match status" value="1"/>
</dbReference>
<gene>
    <name evidence="14" type="ORF">EVEC_LOCUS2919</name>
</gene>
<evidence type="ECO:0000256" key="8">
    <source>
        <dbReference type="ARBA" id="ARBA00038035"/>
    </source>
</evidence>
<keyword evidence="5" id="KW-0418">Kinase</keyword>
<dbReference type="Proteomes" id="UP000274131">
    <property type="component" value="Unassembled WGS sequence"/>
</dbReference>
<dbReference type="Gene3D" id="3.30.200.20">
    <property type="entry name" value="Phosphorylase Kinase, domain 1"/>
    <property type="match status" value="1"/>
</dbReference>
<evidence type="ECO:0000256" key="6">
    <source>
        <dbReference type="ARBA" id="ARBA00022840"/>
    </source>
</evidence>
<evidence type="ECO:0000313" key="16">
    <source>
        <dbReference type="WBParaSite" id="EVEC_0000321101-mRNA-1"/>
    </source>
</evidence>
<dbReference type="OrthoDB" id="10252354at2759"/>
<reference evidence="14 15" key="2">
    <citation type="submission" date="2018-10" db="EMBL/GenBank/DDBJ databases">
        <authorList>
            <consortium name="Pathogen Informatics"/>
        </authorList>
    </citation>
    <scope>NUCLEOTIDE SEQUENCE [LARGE SCALE GENOMIC DNA]</scope>
</reference>
<evidence type="ECO:0000256" key="10">
    <source>
        <dbReference type="ARBA" id="ARBA00049014"/>
    </source>
</evidence>
<evidence type="ECO:0000256" key="2">
    <source>
        <dbReference type="ARBA" id="ARBA00022553"/>
    </source>
</evidence>
<dbReference type="PROSITE" id="PS50011">
    <property type="entry name" value="PROTEIN_KINASE_DOM"/>
    <property type="match status" value="1"/>
</dbReference>
<comment type="similarity">
    <text evidence="8">Belongs to the protein kinase superfamily. STE Ser/Thr protein kinase family. MAP kinase kinase subfamily.</text>
</comment>
<evidence type="ECO:0000256" key="12">
    <source>
        <dbReference type="ARBA" id="ARBA00051693"/>
    </source>
</evidence>
<keyword evidence="1" id="KW-0723">Serine/threonine-protein kinase</keyword>
<name>A0A0N4UZZ1_ENTVE</name>
<dbReference type="InterPro" id="IPR008271">
    <property type="entry name" value="Ser/Thr_kinase_AS"/>
</dbReference>
<keyword evidence="3" id="KW-0808">Transferase</keyword>
<evidence type="ECO:0000256" key="11">
    <source>
        <dbReference type="ARBA" id="ARBA00049299"/>
    </source>
</evidence>
<dbReference type="EC" id="2.7.12.2" evidence="9"/>
<proteinExistence type="inferred from homology"/>
<dbReference type="PANTHER" id="PTHR47238">
    <property type="entry name" value="MITOGEN-ACTIVATED PROTEIN KINASE KINASE 5"/>
    <property type="match status" value="1"/>
</dbReference>
<evidence type="ECO:0000256" key="1">
    <source>
        <dbReference type="ARBA" id="ARBA00022527"/>
    </source>
</evidence>
<dbReference type="FunFam" id="3.30.200.20:FF:000040">
    <property type="entry name" value="Dual specificity mitogen-activated protein kinase kinase"/>
    <property type="match status" value="1"/>
</dbReference>
<evidence type="ECO:0000313" key="14">
    <source>
        <dbReference type="EMBL" id="VDD87776.1"/>
    </source>
</evidence>
<dbReference type="STRING" id="51028.A0A0N4UZZ1"/>
<reference evidence="16" key="1">
    <citation type="submission" date="2017-02" db="UniProtKB">
        <authorList>
            <consortium name="WormBaseParasite"/>
        </authorList>
    </citation>
    <scope>IDENTIFICATION</scope>
</reference>
<organism evidence="16">
    <name type="scientific">Enterobius vermicularis</name>
    <name type="common">Human pinworm</name>
    <dbReference type="NCBI Taxonomy" id="51028"/>
    <lineage>
        <taxon>Eukaryota</taxon>
        <taxon>Metazoa</taxon>
        <taxon>Ecdysozoa</taxon>
        <taxon>Nematoda</taxon>
        <taxon>Chromadorea</taxon>
        <taxon>Rhabditida</taxon>
        <taxon>Spirurina</taxon>
        <taxon>Oxyuridomorpha</taxon>
        <taxon>Oxyuroidea</taxon>
        <taxon>Oxyuridae</taxon>
        <taxon>Enterobius</taxon>
    </lineage>
</organism>
<dbReference type="SUPFAM" id="SSF56112">
    <property type="entry name" value="Protein kinase-like (PK-like)"/>
    <property type="match status" value="1"/>
</dbReference>
<protein>
    <recommendedName>
        <fullName evidence="9">mitogen-activated protein kinase kinase</fullName>
        <ecNumber evidence="9">2.7.12.2</ecNumber>
    </recommendedName>
</protein>
<evidence type="ECO:0000256" key="3">
    <source>
        <dbReference type="ARBA" id="ARBA00022679"/>
    </source>
</evidence>
<comment type="catalytic activity">
    <reaction evidence="12">
        <text>L-tyrosyl-[protein] + ATP = O-phospho-L-tyrosyl-[protein] + ADP + H(+)</text>
        <dbReference type="Rhea" id="RHEA:10596"/>
        <dbReference type="Rhea" id="RHEA-COMP:10136"/>
        <dbReference type="Rhea" id="RHEA-COMP:20101"/>
        <dbReference type="ChEBI" id="CHEBI:15378"/>
        <dbReference type="ChEBI" id="CHEBI:30616"/>
        <dbReference type="ChEBI" id="CHEBI:46858"/>
        <dbReference type="ChEBI" id="CHEBI:61978"/>
        <dbReference type="ChEBI" id="CHEBI:456216"/>
        <dbReference type="EC" id="2.7.12.2"/>
    </reaction>
</comment>
<dbReference type="AlphaFoldDB" id="A0A0N4UZZ1"/>
<evidence type="ECO:0000256" key="4">
    <source>
        <dbReference type="ARBA" id="ARBA00022741"/>
    </source>
</evidence>
<dbReference type="GO" id="GO:0004708">
    <property type="term" value="F:MAP kinase kinase activity"/>
    <property type="evidence" value="ECO:0007669"/>
    <property type="project" value="UniProtKB-EC"/>
</dbReference>
<keyword evidence="2" id="KW-0597">Phosphoprotein</keyword>
<accession>A0A0N4UZZ1</accession>
<dbReference type="GO" id="GO:0004713">
    <property type="term" value="F:protein tyrosine kinase activity"/>
    <property type="evidence" value="ECO:0007669"/>
    <property type="project" value="UniProtKB-KW"/>
</dbReference>
<keyword evidence="6" id="KW-0067">ATP-binding</keyword>
<dbReference type="PROSITE" id="PS00108">
    <property type="entry name" value="PROTEIN_KINASE_ST"/>
    <property type="match status" value="1"/>
</dbReference>
<comment type="catalytic activity">
    <reaction evidence="10">
        <text>L-seryl-[protein] + ATP = O-phospho-L-seryl-[protein] + ADP + H(+)</text>
        <dbReference type="Rhea" id="RHEA:17989"/>
        <dbReference type="Rhea" id="RHEA-COMP:9863"/>
        <dbReference type="Rhea" id="RHEA-COMP:11604"/>
        <dbReference type="ChEBI" id="CHEBI:15378"/>
        <dbReference type="ChEBI" id="CHEBI:29999"/>
        <dbReference type="ChEBI" id="CHEBI:30616"/>
        <dbReference type="ChEBI" id="CHEBI:83421"/>
        <dbReference type="ChEBI" id="CHEBI:456216"/>
        <dbReference type="EC" id="2.7.12.2"/>
    </reaction>
</comment>
<keyword evidence="15" id="KW-1185">Reference proteome</keyword>
<dbReference type="EMBL" id="UXUI01007472">
    <property type="protein sequence ID" value="VDD87776.1"/>
    <property type="molecule type" value="Genomic_DNA"/>
</dbReference>
<dbReference type="InterPro" id="IPR000719">
    <property type="entry name" value="Prot_kinase_dom"/>
</dbReference>
<keyword evidence="4" id="KW-0547">Nucleotide-binding</keyword>
<evidence type="ECO:0000259" key="13">
    <source>
        <dbReference type="PROSITE" id="PS50011"/>
    </source>
</evidence>
<feature type="domain" description="Protein kinase" evidence="13">
    <location>
        <begin position="121"/>
        <end position="373"/>
    </location>
</feature>
<evidence type="ECO:0000256" key="7">
    <source>
        <dbReference type="ARBA" id="ARBA00023137"/>
    </source>
</evidence>
<evidence type="ECO:0000313" key="15">
    <source>
        <dbReference type="Proteomes" id="UP000274131"/>
    </source>
</evidence>
<dbReference type="InterPro" id="IPR011009">
    <property type="entry name" value="Kinase-like_dom_sf"/>
</dbReference>
<evidence type="ECO:0000256" key="5">
    <source>
        <dbReference type="ARBA" id="ARBA00022777"/>
    </source>
</evidence>
<keyword evidence="7" id="KW-0829">Tyrosine-protein kinase</keyword>
<dbReference type="Gene3D" id="1.10.510.10">
    <property type="entry name" value="Transferase(Phosphotransferase) domain 1"/>
    <property type="match status" value="1"/>
</dbReference>
<evidence type="ECO:0000256" key="9">
    <source>
        <dbReference type="ARBA" id="ARBA00038999"/>
    </source>
</evidence>
<dbReference type="WBParaSite" id="EVEC_0000321101-mRNA-1">
    <property type="protein sequence ID" value="EVEC_0000321101-mRNA-1"/>
    <property type="gene ID" value="EVEC_0000321101"/>
</dbReference>
<dbReference type="Pfam" id="PF00069">
    <property type="entry name" value="Pkinase"/>
    <property type="match status" value="1"/>
</dbReference>
<dbReference type="GO" id="GO:0004674">
    <property type="term" value="F:protein serine/threonine kinase activity"/>
    <property type="evidence" value="ECO:0007669"/>
    <property type="project" value="UniProtKB-KW"/>
</dbReference>